<feature type="region of interest" description="Disordered" evidence="1">
    <location>
        <begin position="113"/>
        <end position="349"/>
    </location>
</feature>
<feature type="compositionally biased region" description="Polar residues" evidence="1">
    <location>
        <begin position="281"/>
        <end position="300"/>
    </location>
</feature>
<feature type="region of interest" description="Disordered" evidence="1">
    <location>
        <begin position="374"/>
        <end position="455"/>
    </location>
</feature>
<gene>
    <name evidence="2" type="ORF">WG66_18151</name>
</gene>
<comment type="caution">
    <text evidence="2">The sequence shown here is derived from an EMBL/GenBank/DDBJ whole genome shotgun (WGS) entry which is preliminary data.</text>
</comment>
<reference evidence="2 3" key="1">
    <citation type="submission" date="2015-12" db="EMBL/GenBank/DDBJ databases">
        <title>Draft genome sequence of Moniliophthora roreri, the causal agent of frosty pod rot of cacao.</title>
        <authorList>
            <person name="Aime M.C."/>
            <person name="Diaz-Valderrama J.R."/>
            <person name="Kijpornyongpan T."/>
            <person name="Phillips-Mora W."/>
        </authorList>
    </citation>
    <scope>NUCLEOTIDE SEQUENCE [LARGE SCALE GENOMIC DNA]</scope>
    <source>
        <strain evidence="2 3">MCA 2952</strain>
    </source>
</reference>
<evidence type="ECO:0000313" key="3">
    <source>
        <dbReference type="Proteomes" id="UP000054988"/>
    </source>
</evidence>
<feature type="compositionally biased region" description="Polar residues" evidence="1">
    <location>
        <begin position="171"/>
        <end position="181"/>
    </location>
</feature>
<organism evidence="2 3">
    <name type="scientific">Moniliophthora roreri</name>
    <name type="common">Frosty pod rot fungus</name>
    <name type="synonym">Monilia roreri</name>
    <dbReference type="NCBI Taxonomy" id="221103"/>
    <lineage>
        <taxon>Eukaryota</taxon>
        <taxon>Fungi</taxon>
        <taxon>Dikarya</taxon>
        <taxon>Basidiomycota</taxon>
        <taxon>Agaricomycotina</taxon>
        <taxon>Agaricomycetes</taxon>
        <taxon>Agaricomycetidae</taxon>
        <taxon>Agaricales</taxon>
        <taxon>Marasmiineae</taxon>
        <taxon>Marasmiaceae</taxon>
        <taxon>Moniliophthora</taxon>
    </lineage>
</organism>
<dbReference type="Proteomes" id="UP000054988">
    <property type="component" value="Unassembled WGS sequence"/>
</dbReference>
<feature type="region of interest" description="Disordered" evidence="1">
    <location>
        <begin position="1"/>
        <end position="74"/>
    </location>
</feature>
<feature type="compositionally biased region" description="Basic and acidic residues" evidence="1">
    <location>
        <begin position="240"/>
        <end position="251"/>
    </location>
</feature>
<dbReference type="EMBL" id="LATX01002438">
    <property type="protein sequence ID" value="KTB29263.1"/>
    <property type="molecule type" value="Genomic_DNA"/>
</dbReference>
<accession>A0A0W0EYZ1</accession>
<feature type="compositionally biased region" description="Polar residues" evidence="1">
    <location>
        <begin position="252"/>
        <end position="270"/>
    </location>
</feature>
<sequence>MTTIAPPRINDATLPATPAHEWAQETSSKLQATSDTTLPSSEQPTLASSVSTPGVDVPGSYPRGHDANAPDVNPAGVLDMAKQYLPGQQDVQQALRNATETAKQYLPQSVAAYLPGATTHPTTLPSQDVPQEPFEHSDGVGSLPGNQSEASVAKLPDEREAETQPPPGVTTHPTTLPSQDGPQEPFEHSNGVGSLPGNQSEASVAKLPDEREAKAENTSASSGGVGDLPGSQSEASVAKFPEERALEEKNQLHTSNLTPSTSLPLESVSNAGIEAQLGDTPAQTPGFRQSPLSKQVTNGTSVGGVGDLPGGKSESSVAVLPDEKNSMENIDSNLKPHSGEPANLNPRTHPLAAEGAKWKGVPLDEPFQAKLDANPHAQLHIGDQKPLPITPHTDSTVAVTGHERLSNAAPPTNGKFTEDMVNGDRKDHQDLASMASGGSSGSDGSRSVGGIPRKAKLMDKIKGEVKVISGKLGGKEEKVEEGRRLMGKS</sequence>
<protein>
    <submittedName>
        <fullName evidence="2">Uncharacterized protein</fullName>
    </submittedName>
</protein>
<dbReference type="AlphaFoldDB" id="A0A0W0EYZ1"/>
<dbReference type="eggNOG" id="ENOG502STB2">
    <property type="taxonomic scope" value="Eukaryota"/>
</dbReference>
<evidence type="ECO:0000313" key="2">
    <source>
        <dbReference type="EMBL" id="KTB29263.1"/>
    </source>
</evidence>
<feature type="compositionally biased region" description="Polar residues" evidence="1">
    <location>
        <begin position="119"/>
        <end position="129"/>
    </location>
</feature>
<evidence type="ECO:0000256" key="1">
    <source>
        <dbReference type="SAM" id="MobiDB-lite"/>
    </source>
</evidence>
<feature type="compositionally biased region" description="Polar residues" evidence="1">
    <location>
        <begin position="24"/>
        <end position="52"/>
    </location>
</feature>
<proteinExistence type="predicted"/>
<feature type="compositionally biased region" description="Basic and acidic residues" evidence="1">
    <location>
        <begin position="416"/>
        <end position="430"/>
    </location>
</feature>
<name>A0A0W0EYZ1_MONRR</name>